<dbReference type="GO" id="GO:0003755">
    <property type="term" value="F:peptidyl-prolyl cis-trans isomerase activity"/>
    <property type="evidence" value="ECO:0007669"/>
    <property type="project" value="UniProtKB-UniRule"/>
</dbReference>
<evidence type="ECO:0000256" key="5">
    <source>
        <dbReference type="RuleBase" id="RU363019"/>
    </source>
</evidence>
<dbReference type="Gene3D" id="2.40.100.10">
    <property type="entry name" value="Cyclophilin-like"/>
    <property type="match status" value="1"/>
</dbReference>
<evidence type="ECO:0000313" key="8">
    <source>
        <dbReference type="Proteomes" id="UP000215559"/>
    </source>
</evidence>
<evidence type="ECO:0000256" key="1">
    <source>
        <dbReference type="ARBA" id="ARBA00002388"/>
    </source>
</evidence>
<comment type="function">
    <text evidence="1 5">PPIases accelerate the folding of proteins. It catalyzes the cis-trans isomerization of proline imidic peptide bonds in oligopeptides.</text>
</comment>
<dbReference type="PROSITE" id="PS00170">
    <property type="entry name" value="CSA_PPIASE_1"/>
    <property type="match status" value="1"/>
</dbReference>
<dbReference type="PIRSF" id="PIRSF001467">
    <property type="entry name" value="Peptidylpro_ismrse"/>
    <property type="match status" value="1"/>
</dbReference>
<dbReference type="PROSITE" id="PS50072">
    <property type="entry name" value="CSA_PPIASE_2"/>
    <property type="match status" value="1"/>
</dbReference>
<evidence type="ECO:0000256" key="3">
    <source>
        <dbReference type="ARBA" id="ARBA00023110"/>
    </source>
</evidence>
<feature type="domain" description="PPIase cyclophilin-type" evidence="6">
    <location>
        <begin position="1"/>
        <end position="142"/>
    </location>
</feature>
<proteinExistence type="inferred from homology"/>
<dbReference type="InterPro" id="IPR002130">
    <property type="entry name" value="Cyclophilin-type_PPIase_dom"/>
</dbReference>
<sequence>MKVKFYTKDAPENVTNVANLAIKEFYNGLTFHRIVPNFVVQGGDPKGDGTGGPGYTVKAEIKRKHEKGSIAMARIGGPANPEKRSSGSQFYLCLQPLPQLDGEYTVIGKLVQGMDVLEKLGKVETGQRDMPVEPVIMESVTVTTE</sequence>
<organism evidence="7 8">
    <name type="scientific">candidate division WOR-3 bacterium JGI_Cruoil_03_51_56</name>
    <dbReference type="NCBI Taxonomy" id="1973747"/>
    <lineage>
        <taxon>Bacteria</taxon>
        <taxon>Bacteria division WOR-3</taxon>
    </lineage>
</organism>
<name>A0A235BSB3_UNCW3</name>
<dbReference type="GO" id="GO:0006457">
    <property type="term" value="P:protein folding"/>
    <property type="evidence" value="ECO:0007669"/>
    <property type="project" value="InterPro"/>
</dbReference>
<evidence type="ECO:0000256" key="2">
    <source>
        <dbReference type="ARBA" id="ARBA00007365"/>
    </source>
</evidence>
<keyword evidence="4 5" id="KW-0413">Isomerase</keyword>
<dbReference type="EC" id="5.2.1.8" evidence="5"/>
<comment type="caution">
    <text evidence="7">The sequence shown here is derived from an EMBL/GenBank/DDBJ whole genome shotgun (WGS) entry which is preliminary data.</text>
</comment>
<reference evidence="7 8" key="1">
    <citation type="submission" date="2017-07" db="EMBL/GenBank/DDBJ databases">
        <title>Recovery of genomes from metagenomes via a dereplication, aggregation, and scoring strategy.</title>
        <authorList>
            <person name="Sieber C.M."/>
            <person name="Probst A.J."/>
            <person name="Sharrar A."/>
            <person name="Thomas B.C."/>
            <person name="Hess M."/>
            <person name="Tringe S.G."/>
            <person name="Banfield J.F."/>
        </authorList>
    </citation>
    <scope>NUCLEOTIDE SEQUENCE [LARGE SCALE GENOMIC DNA]</scope>
    <source>
        <strain evidence="7">JGI_Cruoil_03_51_56</strain>
    </source>
</reference>
<protein>
    <recommendedName>
        <fullName evidence="5">Peptidyl-prolyl cis-trans isomerase</fullName>
        <shortName evidence="5">PPIase</shortName>
        <ecNumber evidence="5">5.2.1.8</ecNumber>
    </recommendedName>
</protein>
<dbReference type="CDD" id="cd00317">
    <property type="entry name" value="cyclophilin"/>
    <property type="match status" value="1"/>
</dbReference>
<dbReference type="Pfam" id="PF00160">
    <property type="entry name" value="Pro_isomerase"/>
    <property type="match status" value="1"/>
</dbReference>
<evidence type="ECO:0000313" key="7">
    <source>
        <dbReference type="EMBL" id="OYD15380.1"/>
    </source>
</evidence>
<comment type="catalytic activity">
    <reaction evidence="5">
        <text>[protein]-peptidylproline (omega=180) = [protein]-peptidylproline (omega=0)</text>
        <dbReference type="Rhea" id="RHEA:16237"/>
        <dbReference type="Rhea" id="RHEA-COMP:10747"/>
        <dbReference type="Rhea" id="RHEA-COMP:10748"/>
        <dbReference type="ChEBI" id="CHEBI:83833"/>
        <dbReference type="ChEBI" id="CHEBI:83834"/>
        <dbReference type="EC" id="5.2.1.8"/>
    </reaction>
</comment>
<dbReference type="EMBL" id="NOZP01000107">
    <property type="protein sequence ID" value="OYD15380.1"/>
    <property type="molecule type" value="Genomic_DNA"/>
</dbReference>
<gene>
    <name evidence="7" type="ORF">CH330_05880</name>
</gene>
<dbReference type="Proteomes" id="UP000215559">
    <property type="component" value="Unassembled WGS sequence"/>
</dbReference>
<dbReference type="AlphaFoldDB" id="A0A235BSB3"/>
<dbReference type="InterPro" id="IPR044666">
    <property type="entry name" value="Cyclophilin_A-like"/>
</dbReference>
<accession>A0A235BSB3</accession>
<evidence type="ECO:0000259" key="6">
    <source>
        <dbReference type="PROSITE" id="PS50072"/>
    </source>
</evidence>
<dbReference type="SUPFAM" id="SSF50891">
    <property type="entry name" value="Cyclophilin-like"/>
    <property type="match status" value="1"/>
</dbReference>
<dbReference type="InterPro" id="IPR029000">
    <property type="entry name" value="Cyclophilin-like_dom_sf"/>
</dbReference>
<dbReference type="InterPro" id="IPR020892">
    <property type="entry name" value="Cyclophilin-type_PPIase_CS"/>
</dbReference>
<evidence type="ECO:0000256" key="4">
    <source>
        <dbReference type="ARBA" id="ARBA00023235"/>
    </source>
</evidence>
<dbReference type="PRINTS" id="PR00153">
    <property type="entry name" value="CSAPPISMRASE"/>
</dbReference>
<dbReference type="PANTHER" id="PTHR45625">
    <property type="entry name" value="PEPTIDYL-PROLYL CIS-TRANS ISOMERASE-RELATED"/>
    <property type="match status" value="1"/>
</dbReference>
<dbReference type="InterPro" id="IPR024936">
    <property type="entry name" value="Cyclophilin-type_PPIase"/>
</dbReference>
<keyword evidence="3 5" id="KW-0697">Rotamase</keyword>
<dbReference type="PANTHER" id="PTHR45625:SF4">
    <property type="entry name" value="PEPTIDYLPROLYL ISOMERASE DOMAIN AND WD REPEAT-CONTAINING PROTEIN 1"/>
    <property type="match status" value="1"/>
</dbReference>
<comment type="similarity">
    <text evidence="2 5">Belongs to the cyclophilin-type PPIase family.</text>
</comment>